<organism evidence="2 3">
    <name type="scientific">Sphingomonas ginsenosidivorax</name>
    <dbReference type="NCBI Taxonomy" id="862135"/>
    <lineage>
        <taxon>Bacteria</taxon>
        <taxon>Pseudomonadati</taxon>
        <taxon>Pseudomonadota</taxon>
        <taxon>Alphaproteobacteria</taxon>
        <taxon>Sphingomonadales</taxon>
        <taxon>Sphingomonadaceae</taxon>
        <taxon>Sphingomonas</taxon>
    </lineage>
</organism>
<comment type="caution">
    <text evidence="2">The sequence shown here is derived from an EMBL/GenBank/DDBJ whole genome shotgun (WGS) entry which is preliminary data.</text>
</comment>
<proteinExistence type="predicted"/>
<sequence length="155" mass="14774">MTDTVPMPASGNSDSKGAPDGVSGSPGGNTDRDIDGRKGGGESDGGAYPNPYTGMTPKGGGFMSHGGQTQNAYHGGGQAGDEGGSAPNGVTGSTGDGDVDGSSGVPEPEPSTRNVAADGGTVTVEETSGTAAAEATGKVGTDAAYDDAQKHPGSG</sequence>
<feature type="region of interest" description="Disordered" evidence="1">
    <location>
        <begin position="1"/>
        <end position="155"/>
    </location>
</feature>
<feature type="compositionally biased region" description="Gly residues" evidence="1">
    <location>
        <begin position="74"/>
        <end position="83"/>
    </location>
</feature>
<evidence type="ECO:0000313" key="2">
    <source>
        <dbReference type="EMBL" id="TXC72471.1"/>
    </source>
</evidence>
<feature type="compositionally biased region" description="Low complexity" evidence="1">
    <location>
        <begin position="119"/>
        <end position="137"/>
    </location>
</feature>
<dbReference type="AlphaFoldDB" id="A0A5C6UJM7"/>
<dbReference type="EMBL" id="VOQR01000001">
    <property type="protein sequence ID" value="TXC72471.1"/>
    <property type="molecule type" value="Genomic_DNA"/>
</dbReference>
<evidence type="ECO:0000313" key="3">
    <source>
        <dbReference type="Proteomes" id="UP000321250"/>
    </source>
</evidence>
<accession>A0A5C6UJM7</accession>
<dbReference type="OrthoDB" id="7573856at2"/>
<feature type="compositionally biased region" description="Basic and acidic residues" evidence="1">
    <location>
        <begin position="30"/>
        <end position="41"/>
    </location>
</feature>
<name>A0A5C6UJM7_9SPHN</name>
<dbReference type="RefSeq" id="WP_147083745.1">
    <property type="nucleotide sequence ID" value="NZ_VOQR01000001.1"/>
</dbReference>
<gene>
    <name evidence="2" type="ORF">FSB78_17080</name>
</gene>
<evidence type="ECO:0000256" key="1">
    <source>
        <dbReference type="SAM" id="MobiDB-lite"/>
    </source>
</evidence>
<dbReference type="Proteomes" id="UP000321250">
    <property type="component" value="Unassembled WGS sequence"/>
</dbReference>
<keyword evidence="3" id="KW-1185">Reference proteome</keyword>
<reference evidence="2 3" key="1">
    <citation type="journal article" date="2013" name="Antonie Van Leeuwenhoek">
        <title>Sphingomonas ginsenosidivorax sp. nov., with the ability to transform ginsenosides.</title>
        <authorList>
            <person name="Jin X.F."/>
            <person name="Kim J.K."/>
            <person name="Liu Q.M."/>
            <person name="Kang M.S."/>
            <person name="He D."/>
            <person name="Jin F.X."/>
            <person name="Kim S.C."/>
            <person name="Im W.T."/>
        </authorList>
    </citation>
    <scope>NUCLEOTIDE SEQUENCE [LARGE SCALE GENOMIC DNA]</scope>
    <source>
        <strain evidence="2 3">KHI67</strain>
    </source>
</reference>
<protein>
    <submittedName>
        <fullName evidence="2">Uncharacterized protein</fullName>
    </submittedName>
</protein>